<dbReference type="GO" id="GO:0005886">
    <property type="term" value="C:plasma membrane"/>
    <property type="evidence" value="ECO:0007669"/>
    <property type="project" value="UniProtKB-SubCell"/>
</dbReference>
<organism evidence="10 11">
    <name type="scientific">Amphritea balenae</name>
    <dbReference type="NCBI Taxonomy" id="452629"/>
    <lineage>
        <taxon>Bacteria</taxon>
        <taxon>Pseudomonadati</taxon>
        <taxon>Pseudomonadota</taxon>
        <taxon>Gammaproteobacteria</taxon>
        <taxon>Oceanospirillales</taxon>
        <taxon>Oceanospirillaceae</taxon>
        <taxon>Amphritea</taxon>
    </lineage>
</organism>
<dbReference type="Gene3D" id="3.30.70.270">
    <property type="match status" value="1"/>
</dbReference>
<dbReference type="CDD" id="cd18773">
    <property type="entry name" value="PDC1_HK_sensor"/>
    <property type="match status" value="1"/>
</dbReference>
<keyword evidence="4" id="KW-1003">Cell membrane</keyword>
<sequence length="492" mass="55118">MNLLSIRKPSFMLIASLLLILAFSTISIVSYYVANYSLNQHIRTNTLPLTSDNIYSEIQRDLLQPILVSSLMANDTFVHDWVVRGEQNPAPMSRYLTSIQERYDTVTAFFVSDLSKNYYHSSGVIKQVSADDSRDDWYFNVREISGEFEINLDIDTVDATTTTLFVNHKVFDQNDNLLGVIGVGLASQTIMELVETYQARYGRHVYFIDRLGKVVLQGSRFNGADDIRKVAGLSELATQVLTSPGGSYQYTSDGQDFQIKTRFVPELNWYLIVEHTEQTEDEVVTALWVSLSVSLIVTVIVLLLVHYTLGGYQRRLELMANTDLLTGTMSRHALETSFSQILSFARRQQHPVSTVLVDVDHFKSVNDKYGHLAGDRVLTQIANILSDSLRSSDSICRWGGDEFLIVLPDCDLAAAHALAEKMRQLIEESLQVIDSQTLGITASFGVAQYNGQESASNLFSRTDQALYRAKSLQRNKVVLTEGDSVSVGVTQE</sequence>
<evidence type="ECO:0000256" key="6">
    <source>
        <dbReference type="ARBA" id="ARBA00022989"/>
    </source>
</evidence>
<dbReference type="Pfam" id="PF02743">
    <property type="entry name" value="dCache_1"/>
    <property type="match status" value="1"/>
</dbReference>
<keyword evidence="6 8" id="KW-1133">Transmembrane helix</keyword>
<evidence type="ECO:0000256" key="5">
    <source>
        <dbReference type="ARBA" id="ARBA00022692"/>
    </source>
</evidence>
<dbReference type="Gene3D" id="3.30.450.20">
    <property type="entry name" value="PAS domain"/>
    <property type="match status" value="1"/>
</dbReference>
<accession>A0A3P1SVJ0</accession>
<dbReference type="AlphaFoldDB" id="A0A3P1SVJ0"/>
<dbReference type="SUPFAM" id="SSF55073">
    <property type="entry name" value="Nucleotide cyclase"/>
    <property type="match status" value="1"/>
</dbReference>
<dbReference type="GO" id="GO:0043709">
    <property type="term" value="P:cell adhesion involved in single-species biofilm formation"/>
    <property type="evidence" value="ECO:0007669"/>
    <property type="project" value="TreeGrafter"/>
</dbReference>
<dbReference type="GO" id="GO:0052621">
    <property type="term" value="F:diguanylate cyclase activity"/>
    <property type="evidence" value="ECO:0007669"/>
    <property type="project" value="UniProtKB-EC"/>
</dbReference>
<comment type="cofactor">
    <cofactor evidence="1">
        <name>Mg(2+)</name>
        <dbReference type="ChEBI" id="CHEBI:18420"/>
    </cofactor>
</comment>
<dbReference type="InterPro" id="IPR000160">
    <property type="entry name" value="GGDEF_dom"/>
</dbReference>
<dbReference type="InterPro" id="IPR043128">
    <property type="entry name" value="Rev_trsase/Diguanyl_cyclase"/>
</dbReference>
<keyword evidence="11" id="KW-1185">Reference proteome</keyword>
<feature type="transmembrane region" description="Helical" evidence="8">
    <location>
        <begin position="286"/>
        <end position="309"/>
    </location>
</feature>
<name>A0A3P1SVJ0_9GAMM</name>
<dbReference type="PANTHER" id="PTHR45138">
    <property type="entry name" value="REGULATORY COMPONENTS OF SENSORY TRANSDUCTION SYSTEM"/>
    <property type="match status" value="1"/>
</dbReference>
<dbReference type="GO" id="GO:1902201">
    <property type="term" value="P:negative regulation of bacterial-type flagellum-dependent cell motility"/>
    <property type="evidence" value="ECO:0007669"/>
    <property type="project" value="TreeGrafter"/>
</dbReference>
<dbReference type="Proteomes" id="UP000267535">
    <property type="component" value="Unassembled WGS sequence"/>
</dbReference>
<keyword evidence="5 8" id="KW-0812">Transmembrane</keyword>
<dbReference type="InterPro" id="IPR050469">
    <property type="entry name" value="Diguanylate_Cyclase"/>
</dbReference>
<dbReference type="InterPro" id="IPR029787">
    <property type="entry name" value="Nucleotide_cyclase"/>
</dbReference>
<dbReference type="SMART" id="SM00267">
    <property type="entry name" value="GGDEF"/>
    <property type="match status" value="1"/>
</dbReference>
<keyword evidence="7 8" id="KW-0472">Membrane</keyword>
<dbReference type="FunFam" id="3.30.70.270:FF:000001">
    <property type="entry name" value="Diguanylate cyclase domain protein"/>
    <property type="match status" value="1"/>
</dbReference>
<gene>
    <name evidence="10" type="ORF">EHS89_01375</name>
</gene>
<evidence type="ECO:0000256" key="2">
    <source>
        <dbReference type="ARBA" id="ARBA00004651"/>
    </source>
</evidence>
<dbReference type="OrthoDB" id="9812260at2"/>
<dbReference type="NCBIfam" id="TIGR00254">
    <property type="entry name" value="GGDEF"/>
    <property type="match status" value="1"/>
</dbReference>
<evidence type="ECO:0000256" key="4">
    <source>
        <dbReference type="ARBA" id="ARBA00022475"/>
    </source>
</evidence>
<dbReference type="RefSeq" id="WP_124924314.1">
    <property type="nucleotide sequence ID" value="NZ_BMOH01000001.1"/>
</dbReference>
<proteinExistence type="predicted"/>
<dbReference type="EMBL" id="RQXV01000001">
    <property type="protein sequence ID" value="RRD01242.1"/>
    <property type="molecule type" value="Genomic_DNA"/>
</dbReference>
<evidence type="ECO:0000313" key="11">
    <source>
        <dbReference type="Proteomes" id="UP000267535"/>
    </source>
</evidence>
<feature type="transmembrane region" description="Helical" evidence="8">
    <location>
        <begin position="12"/>
        <end position="34"/>
    </location>
</feature>
<dbReference type="Pfam" id="PF00990">
    <property type="entry name" value="GGDEF"/>
    <property type="match status" value="1"/>
</dbReference>
<reference evidence="10 11" key="1">
    <citation type="submission" date="2018-11" db="EMBL/GenBank/DDBJ databases">
        <title>The draft genome sequence of Amphritea balenae JAMM 1525T.</title>
        <authorList>
            <person name="Fang Z."/>
            <person name="Zhang Y."/>
            <person name="Han X."/>
        </authorList>
    </citation>
    <scope>NUCLEOTIDE SEQUENCE [LARGE SCALE GENOMIC DNA]</scope>
    <source>
        <strain evidence="10 11">JAMM 1525</strain>
    </source>
</reference>
<feature type="domain" description="GGDEF" evidence="9">
    <location>
        <begin position="350"/>
        <end position="482"/>
    </location>
</feature>
<dbReference type="InterPro" id="IPR033479">
    <property type="entry name" value="dCache_1"/>
</dbReference>
<evidence type="ECO:0000256" key="3">
    <source>
        <dbReference type="ARBA" id="ARBA00012528"/>
    </source>
</evidence>
<dbReference type="EC" id="2.7.7.65" evidence="3"/>
<dbReference type="PANTHER" id="PTHR45138:SF26">
    <property type="entry name" value="DIGUANYLATE CYCLASE"/>
    <property type="match status" value="1"/>
</dbReference>
<evidence type="ECO:0000259" key="9">
    <source>
        <dbReference type="PROSITE" id="PS50887"/>
    </source>
</evidence>
<dbReference type="CDD" id="cd01949">
    <property type="entry name" value="GGDEF"/>
    <property type="match status" value="1"/>
</dbReference>
<dbReference type="PROSITE" id="PS50887">
    <property type="entry name" value="GGDEF"/>
    <property type="match status" value="1"/>
</dbReference>
<evidence type="ECO:0000256" key="1">
    <source>
        <dbReference type="ARBA" id="ARBA00001946"/>
    </source>
</evidence>
<evidence type="ECO:0000256" key="7">
    <source>
        <dbReference type="ARBA" id="ARBA00023136"/>
    </source>
</evidence>
<comment type="caution">
    <text evidence="10">The sequence shown here is derived from an EMBL/GenBank/DDBJ whole genome shotgun (WGS) entry which is preliminary data.</text>
</comment>
<evidence type="ECO:0000256" key="8">
    <source>
        <dbReference type="SAM" id="Phobius"/>
    </source>
</evidence>
<protein>
    <recommendedName>
        <fullName evidence="3">diguanylate cyclase</fullName>
        <ecNumber evidence="3">2.7.7.65</ecNumber>
    </recommendedName>
</protein>
<evidence type="ECO:0000313" key="10">
    <source>
        <dbReference type="EMBL" id="RRD01242.1"/>
    </source>
</evidence>
<comment type="subcellular location">
    <subcellularLocation>
        <location evidence="2">Cell membrane</location>
        <topology evidence="2">Multi-pass membrane protein</topology>
    </subcellularLocation>
</comment>